<dbReference type="GO" id="GO:0016787">
    <property type="term" value="F:hydrolase activity"/>
    <property type="evidence" value="ECO:0007669"/>
    <property type="project" value="UniProtKB-KW"/>
</dbReference>
<dbReference type="PANTHER" id="PTHR37842">
    <property type="match status" value="1"/>
</dbReference>
<dbReference type="SUPFAM" id="SSF55545">
    <property type="entry name" value="beta-N-acetylhexosaminidase-like domain"/>
    <property type="match status" value="1"/>
</dbReference>
<dbReference type="Gene3D" id="3.20.20.520">
    <property type="entry name" value="Glycosyl hydrolase family 115"/>
    <property type="match status" value="1"/>
</dbReference>
<dbReference type="Proteomes" id="UP001597264">
    <property type="component" value="Unassembled WGS sequence"/>
</dbReference>
<evidence type="ECO:0000256" key="1">
    <source>
        <dbReference type="ARBA" id="ARBA00022801"/>
    </source>
</evidence>
<name>A0ABW3UCL8_9GAMM</name>
<dbReference type="Gene3D" id="3.30.379.10">
    <property type="entry name" value="Chitobiase/beta-hexosaminidase domain 2-like"/>
    <property type="match status" value="1"/>
</dbReference>
<accession>A0ABW3UCL8</accession>
<dbReference type="Pfam" id="PF17829">
    <property type="entry name" value="GH115_C"/>
    <property type="match status" value="1"/>
</dbReference>
<reference evidence="5" key="1">
    <citation type="journal article" date="2019" name="Int. J. Syst. Evol. Microbiol.">
        <title>The Global Catalogue of Microorganisms (GCM) 10K type strain sequencing project: providing services to taxonomists for standard genome sequencing and annotation.</title>
        <authorList>
            <consortium name="The Broad Institute Genomics Platform"/>
            <consortium name="The Broad Institute Genome Sequencing Center for Infectious Disease"/>
            <person name="Wu L."/>
            <person name="Ma J."/>
        </authorList>
    </citation>
    <scope>NUCLEOTIDE SEQUENCE [LARGE SCALE GENOMIC DNA]</scope>
    <source>
        <strain evidence="5">CCUG 54356</strain>
    </source>
</reference>
<proteinExistence type="predicted"/>
<feature type="domain" description="Gylcosyl hydrolase 115 C-terminal" evidence="3">
    <location>
        <begin position="793"/>
        <end position="961"/>
    </location>
</feature>
<protein>
    <submittedName>
        <fullName evidence="4">Glycosyl hydrolase 115 family protein</fullName>
    </submittedName>
</protein>
<gene>
    <name evidence="4" type="ORF">ACFQ2X_11650</name>
</gene>
<dbReference type="PANTHER" id="PTHR37842:SF2">
    <property type="entry name" value="GYLCOSYL HYDROLASE 115 C-TERMINAL DOMAIN-CONTAINING PROTEIN"/>
    <property type="match status" value="1"/>
</dbReference>
<keyword evidence="1 4" id="KW-0378">Hydrolase</keyword>
<feature type="signal peptide" evidence="2">
    <location>
        <begin position="1"/>
        <end position="25"/>
    </location>
</feature>
<evidence type="ECO:0000313" key="5">
    <source>
        <dbReference type="Proteomes" id="UP001597264"/>
    </source>
</evidence>
<dbReference type="InterPro" id="IPR031924">
    <property type="entry name" value="GH115"/>
</dbReference>
<dbReference type="Gene3D" id="1.20.58.2150">
    <property type="match status" value="1"/>
</dbReference>
<dbReference type="RefSeq" id="WP_230435867.1">
    <property type="nucleotide sequence ID" value="NZ_CP087715.1"/>
</dbReference>
<sequence length="969" mass="109668">MLKNVFLYWAVTVLACLFFSSHTLALGSPSFVSKSPSPEDFRLVDRKASAPLFVDSNADAAIRLALHNLQEDVERVTGTRPSLVHTIKNLDTHAVIAGEIGKSPLIDRLISEQRIDVSAIRDKWEGYLIQVVDSPLAGLDRALVIAGHDRRGVAYGIYEISEQIGVSPWYWWADVPVRKADRIYIGADTRVVDWPRVKYRGIFLNDEAPALTNWVKEKYGDYNHQFYEKVFELMMRLKANYLWPAMWNNAFNDDDPLNMVRAHEYGIVMGTSHHEPMMRADKEWNRYGKNFGSGRGKGAWDYAVNADGLYDFWKEGAERNKPYDSIYTLGMRGQADTPMSEEQNIGLLEKIVKDQREILGEVFDERPLTEVPQVWALYKEVQGYYESGMRVPEDVTLLWADDNWGNIRRLPTPEERQRSGGAGVYYHFDYVGGPRSYRWINVTPIAKVWEQMNLAYAYGADRIWLVNVGDLKPQEFPTEFFLRMAWNPETWPKERLAEFGERWAAREFGPERAQEIAELVQGYSRHNGRRKPELLEPGTYSQHHYQEASRIDSELAELVARAEEIYREMPLQYRDAFFQLVLYPVKASAVVSQLYMATARNHLYASQGRTDTNEFANKAEDLFALDASLSEQFHRINDGKWNHMMSQPHIGYTHWNNPPANTMPALASYQPHGEADMGVAVEGSGQFWPASGNLVLPEFSPYGEASHTIELFNRGTKPFDFSATTSAPWIHLSKTEGTVLQHTLPLSVSIDWENAPAGRHQEIIDIKGTGWGSARVRVNSFKPDTDATQNIEGFVEAGGYIAIEAANFSRKRDTGGAAWEEIPLHGRTHSSISVFPASDRVFEDPHQAPFVEYDLTLFTAGEIRIQGLFAPSLNFRPGRGMRYAIALDDEKPQVVDILADLSQGAWATAVKDGVRKSESVHKVENPGQHRLRIYAMDPGVTLQKILIDTGGLKPSYLGPPESHLVTASP</sequence>
<evidence type="ECO:0000259" key="3">
    <source>
        <dbReference type="Pfam" id="PF17829"/>
    </source>
</evidence>
<organism evidence="4 5">
    <name type="scientific">Microbulbifer celer</name>
    <dbReference type="NCBI Taxonomy" id="435905"/>
    <lineage>
        <taxon>Bacteria</taxon>
        <taxon>Pseudomonadati</taxon>
        <taxon>Pseudomonadota</taxon>
        <taxon>Gammaproteobacteria</taxon>
        <taxon>Cellvibrionales</taxon>
        <taxon>Microbulbiferaceae</taxon>
        <taxon>Microbulbifer</taxon>
    </lineage>
</organism>
<evidence type="ECO:0000256" key="2">
    <source>
        <dbReference type="SAM" id="SignalP"/>
    </source>
</evidence>
<dbReference type="Gene3D" id="2.60.120.1620">
    <property type="match status" value="1"/>
</dbReference>
<comment type="caution">
    <text evidence="4">The sequence shown here is derived from an EMBL/GenBank/DDBJ whole genome shotgun (WGS) entry which is preliminary data.</text>
</comment>
<dbReference type="InterPro" id="IPR041437">
    <property type="entry name" value="GH115_C"/>
</dbReference>
<dbReference type="Pfam" id="PF15979">
    <property type="entry name" value="Glyco_hydro_115"/>
    <property type="match status" value="1"/>
</dbReference>
<dbReference type="InterPro" id="IPR029018">
    <property type="entry name" value="Hex-like_dom2"/>
</dbReference>
<dbReference type="EMBL" id="JBHTLR010000013">
    <property type="protein sequence ID" value="MFD1217255.1"/>
    <property type="molecule type" value="Genomic_DNA"/>
</dbReference>
<feature type="chain" id="PRO_5046204297" evidence="2">
    <location>
        <begin position="26"/>
        <end position="969"/>
    </location>
</feature>
<evidence type="ECO:0000313" key="4">
    <source>
        <dbReference type="EMBL" id="MFD1217255.1"/>
    </source>
</evidence>
<keyword evidence="5" id="KW-1185">Reference proteome</keyword>
<keyword evidence="2" id="KW-0732">Signal</keyword>
<dbReference type="PROSITE" id="PS51257">
    <property type="entry name" value="PROKAR_LIPOPROTEIN"/>
    <property type="match status" value="1"/>
</dbReference>
<dbReference type="InterPro" id="IPR042301">
    <property type="entry name" value="GH115_sf"/>
</dbReference>